<comment type="similarity">
    <text evidence="1">Belongs to the universal ribosomal protein uL6 family.</text>
</comment>
<evidence type="ECO:0000313" key="9">
    <source>
        <dbReference type="EMBL" id="EAY21457.1"/>
    </source>
</evidence>
<dbReference type="OrthoDB" id="10252633at2759"/>
<dbReference type="RefSeq" id="XP_001582443.1">
    <property type="nucleotide sequence ID" value="XM_001582393.1"/>
</dbReference>
<dbReference type="VEuPathDB" id="TrichDB:TVAGG3_0513300"/>
<dbReference type="AlphaFoldDB" id="A2DDT1"/>
<keyword evidence="3" id="KW-0694">RNA-binding</keyword>
<name>A2DDT1_TRIV3</name>
<dbReference type="VEuPathDB" id="TrichDB:TVAG_318710"/>
<dbReference type="EMBL" id="DS113933">
    <property type="protein sequence ID" value="EAX93033.1"/>
    <property type="molecule type" value="Genomic_DNA"/>
</dbReference>
<dbReference type="RefSeq" id="XP_001330619.1">
    <property type="nucleotide sequence ID" value="XM_001330583.1"/>
</dbReference>
<dbReference type="KEGG" id="tva:5467005"/>
<dbReference type="VEuPathDB" id="TrichDB:TVAGG3_0774240"/>
<dbReference type="STRING" id="5722.A2DDT1"/>
<dbReference type="EMBL" id="DS113190">
    <property type="protein sequence ID" value="EAY21457.1"/>
    <property type="molecule type" value="Genomic_DNA"/>
</dbReference>
<dbReference type="PANTHER" id="PTHR11655:SF16">
    <property type="entry name" value="60S RIBOSOMAL PROTEIN L9"/>
    <property type="match status" value="1"/>
</dbReference>
<dbReference type="KEGG" id="tva:4760189"/>
<dbReference type="VEuPathDB" id="TrichDB:TVAGG3_0089100"/>
<sequence length="197" mass="22887">MPRPVLHQEHFKIPENIKCTVKSGVVTIEHQDPKDKKTTKLVKDLSHLKLDFEYDEKDHQIVARCWFGNRKLLARIGTLFGIVKNMITGVTLGWRYKMHFVYSHFPIKHTCSEDGRTFDFNGFMGHKEHKIVTAPEGVRIWSNESVAKDEINIEGANLEDVSLVCGQIHQLTKIKDKDLRKFLDGIYVQHIEHLKEE</sequence>
<dbReference type="PANTHER" id="PTHR11655">
    <property type="entry name" value="60S/50S RIBOSOMAL PROTEIN L6/L9"/>
    <property type="match status" value="1"/>
</dbReference>
<gene>
    <name evidence="7" type="ORF">TVAG_054500</name>
    <name evidence="9" type="ORF">TVAG_198960</name>
    <name evidence="6" type="ORF">TVAG_255140</name>
    <name evidence="8" type="ORF">TVAG_297470</name>
</gene>
<keyword evidence="2" id="KW-0699">rRNA-binding</keyword>
<dbReference type="KEGG" id="tva:4775082"/>
<evidence type="ECO:0000313" key="10">
    <source>
        <dbReference type="Proteomes" id="UP000001542"/>
    </source>
</evidence>
<dbReference type="GO" id="GO:0003735">
    <property type="term" value="F:structural constituent of ribosome"/>
    <property type="evidence" value="ECO:0000318"/>
    <property type="project" value="GO_Central"/>
</dbReference>
<dbReference type="EMBL" id="DS113235">
    <property type="protein sequence ID" value="EAY17068.1"/>
    <property type="molecule type" value="Genomic_DNA"/>
</dbReference>
<evidence type="ECO:0000313" key="8">
    <source>
        <dbReference type="EMBL" id="EAY17068.1"/>
    </source>
</evidence>
<proteinExistence type="evidence at protein level"/>
<accession>A2DDT1</accession>
<evidence type="ECO:0000313" key="6">
    <source>
        <dbReference type="EMBL" id="EAX93033.1"/>
    </source>
</evidence>
<organism evidence="9 10">
    <name type="scientific">Trichomonas vaginalis (strain ATCC PRA-98 / G3)</name>
    <dbReference type="NCBI Taxonomy" id="412133"/>
    <lineage>
        <taxon>Eukaryota</taxon>
        <taxon>Metamonada</taxon>
        <taxon>Parabasalia</taxon>
        <taxon>Trichomonadida</taxon>
        <taxon>Trichomonadidae</taxon>
        <taxon>Trichomonas</taxon>
    </lineage>
</organism>
<keyword evidence="4 9" id="KW-0689">Ribosomal protein</keyword>
<keyword evidence="5" id="KW-0687">Ribonucleoprotein</keyword>
<dbReference type="EMBL" id="DS113539">
    <property type="protein sequence ID" value="EAY02352.1"/>
    <property type="molecule type" value="Genomic_DNA"/>
</dbReference>
<dbReference type="EMDB" id="EMD-6784"/>
<dbReference type="PDBsum" id="5XY3"/>
<evidence type="ECO:0000256" key="2">
    <source>
        <dbReference type="ARBA" id="ARBA00022730"/>
    </source>
</evidence>
<dbReference type="KEGG" id="tva:4750751"/>
<dbReference type="SUPFAM" id="SSF56053">
    <property type="entry name" value="Ribosomal protein L6"/>
    <property type="match status" value="2"/>
</dbReference>
<dbReference type="FunCoup" id="A2DDT1">
    <property type="interactions" value="549"/>
</dbReference>
<evidence type="ECO:0000313" key="7">
    <source>
        <dbReference type="EMBL" id="EAY02352.1"/>
    </source>
</evidence>
<dbReference type="InterPro" id="IPR036789">
    <property type="entry name" value="Ribosomal_uL6-like_a/b-dom_sf"/>
</dbReference>
<keyword evidence="10" id="KW-1185">Reference proteome</keyword>
<dbReference type="GO" id="GO:0002181">
    <property type="term" value="P:cytoplasmic translation"/>
    <property type="evidence" value="ECO:0000318"/>
    <property type="project" value="GO_Central"/>
</dbReference>
<keyword evidence="11" id="KW-0002">3D-structure</keyword>
<dbReference type="PIRSF" id="PIRSF002162">
    <property type="entry name" value="Ribosomal_L6"/>
    <property type="match status" value="1"/>
</dbReference>
<dbReference type="Proteomes" id="UP000001542">
    <property type="component" value="Unassembled WGS sequence"/>
</dbReference>
<dbReference type="VEuPathDB" id="TrichDB:TVAGG3_0999430"/>
<reference evidence="11" key="3">
    <citation type="journal article" date="2017" name="Cell Res.">
        <title>Cryo-EM structures of the 80S ribosomes from human parasites Trichomonas vaginalis and Toxoplasma gondii.</title>
        <authorList>
            <person name="Li Z."/>
            <person name="Guo Q."/>
            <person name="Zheng L."/>
            <person name="Ji Y."/>
            <person name="Xie Y.T."/>
            <person name="Lai D.H."/>
            <person name="Lun Z.R."/>
            <person name="Suo X."/>
            <person name="Gao N."/>
        </authorList>
    </citation>
    <scope>STRUCTURE BY ELECTRON MICROSCOPY (3.20 ANGSTROMS)</scope>
</reference>
<evidence type="ECO:0000256" key="1">
    <source>
        <dbReference type="ARBA" id="ARBA00009356"/>
    </source>
</evidence>
<evidence type="ECO:0000256" key="4">
    <source>
        <dbReference type="ARBA" id="ARBA00022980"/>
    </source>
</evidence>
<dbReference type="Gene3D" id="3.90.930.12">
    <property type="entry name" value="Ribosomal protein L6, alpha-beta domain"/>
    <property type="match status" value="2"/>
</dbReference>
<dbReference type="InterPro" id="IPR000702">
    <property type="entry name" value="Ribosomal_uL6-like"/>
</dbReference>
<evidence type="ECO:0000256" key="5">
    <source>
        <dbReference type="ARBA" id="ARBA00023274"/>
    </source>
</evidence>
<protein>
    <submittedName>
        <fullName evidence="9">Ribosomal protein L6, putative</fullName>
    </submittedName>
</protein>
<dbReference type="eggNOG" id="KOG3255">
    <property type="taxonomic scope" value="Eukaryota"/>
</dbReference>
<evidence type="ECO:0007829" key="11">
    <source>
        <dbReference type="PDB" id="5XY3"/>
    </source>
</evidence>
<dbReference type="GO" id="GO:0019843">
    <property type="term" value="F:rRNA binding"/>
    <property type="evidence" value="ECO:0007669"/>
    <property type="project" value="UniProtKB-KW"/>
</dbReference>
<reference evidence="9" key="1">
    <citation type="submission" date="2006-10" db="EMBL/GenBank/DDBJ databases">
        <authorList>
            <person name="Amadeo P."/>
            <person name="Zhao Q."/>
            <person name="Wortman J."/>
            <person name="Fraser-Liggett C."/>
            <person name="Carlton J."/>
        </authorList>
    </citation>
    <scope>NUCLEOTIDE SEQUENCE</scope>
    <source>
        <strain evidence="9">G3</strain>
    </source>
</reference>
<dbReference type="RefSeq" id="XP_001329291.1">
    <property type="nucleotide sequence ID" value="XM_001329256.1"/>
</dbReference>
<dbReference type="FunFam" id="3.90.930.12:FF:000008">
    <property type="entry name" value="50S ribosomal protein L6"/>
    <property type="match status" value="1"/>
</dbReference>
<dbReference type="GO" id="GO:0022625">
    <property type="term" value="C:cytosolic large ribosomal subunit"/>
    <property type="evidence" value="ECO:0000318"/>
    <property type="project" value="GO_Central"/>
</dbReference>
<evidence type="ECO:0000256" key="3">
    <source>
        <dbReference type="ARBA" id="ARBA00022884"/>
    </source>
</evidence>
<dbReference type="RefSeq" id="XP_001305963.1">
    <property type="nucleotide sequence ID" value="XM_001305962.1"/>
</dbReference>
<reference evidence="9" key="2">
    <citation type="journal article" date="2007" name="Science">
        <title>Draft genome sequence of the sexually transmitted pathogen Trichomonas vaginalis.</title>
        <authorList>
            <person name="Carlton J.M."/>
            <person name="Hirt R.P."/>
            <person name="Silva J.C."/>
            <person name="Delcher A.L."/>
            <person name="Schatz M."/>
            <person name="Zhao Q."/>
            <person name="Wortman J.R."/>
            <person name="Bidwell S.L."/>
            <person name="Alsmark U.C.M."/>
            <person name="Besteiro S."/>
            <person name="Sicheritz-Ponten T."/>
            <person name="Noel C.J."/>
            <person name="Dacks J.B."/>
            <person name="Foster P.G."/>
            <person name="Simillion C."/>
            <person name="Van de Peer Y."/>
            <person name="Miranda-Saavedra D."/>
            <person name="Barton G.J."/>
            <person name="Westrop G.D."/>
            <person name="Mueller S."/>
            <person name="Dessi D."/>
            <person name="Fiori P.L."/>
            <person name="Ren Q."/>
            <person name="Paulsen I."/>
            <person name="Zhang H."/>
            <person name="Bastida-Corcuera F.D."/>
            <person name="Simoes-Barbosa A."/>
            <person name="Brown M.T."/>
            <person name="Hayes R.D."/>
            <person name="Mukherjee M."/>
            <person name="Okumura C.Y."/>
            <person name="Schneider R."/>
            <person name="Smith A.J."/>
            <person name="Vanacova S."/>
            <person name="Villalvazo M."/>
            <person name="Haas B.J."/>
            <person name="Pertea M."/>
            <person name="Feldblyum T.V."/>
            <person name="Utterback T.R."/>
            <person name="Shu C.L."/>
            <person name="Osoegawa K."/>
            <person name="de Jong P.J."/>
            <person name="Hrdy I."/>
            <person name="Horvathova L."/>
            <person name="Zubacova Z."/>
            <person name="Dolezal P."/>
            <person name="Malik S.B."/>
            <person name="Logsdon J.M. Jr."/>
            <person name="Henze K."/>
            <person name="Gupta A."/>
            <person name="Wang C.C."/>
            <person name="Dunne R.L."/>
            <person name="Upcroft J.A."/>
            <person name="Upcroft P."/>
            <person name="White O."/>
            <person name="Salzberg S.L."/>
            <person name="Tang P."/>
            <person name="Chiu C.-H."/>
            <person name="Lee Y.-S."/>
            <person name="Embley T.M."/>
            <person name="Coombs G.H."/>
            <person name="Mottram J.C."/>
            <person name="Tachezy J."/>
            <person name="Fraser-Liggett C.M."/>
            <person name="Johnson P.J."/>
        </authorList>
    </citation>
    <scope>NUCLEOTIDE SEQUENCE [LARGE SCALE GENOMIC DNA]</scope>
    <source>
        <strain evidence="9">G3</strain>
    </source>
</reference>
<dbReference type="PDB" id="5XY3">
    <property type="method" value="EM"/>
    <property type="resolution" value="3.20 A"/>
    <property type="chains" value="H=1-197"/>
</dbReference>
<dbReference type="SMR" id="A2DDT1"/>